<organism evidence="1 2">
    <name type="scientific">Natrarchaeobius halalkaliphilus</name>
    <dbReference type="NCBI Taxonomy" id="1679091"/>
    <lineage>
        <taxon>Archaea</taxon>
        <taxon>Methanobacteriati</taxon>
        <taxon>Methanobacteriota</taxon>
        <taxon>Stenosarchaea group</taxon>
        <taxon>Halobacteria</taxon>
        <taxon>Halobacteriales</taxon>
        <taxon>Natrialbaceae</taxon>
        <taxon>Natrarchaeobius</taxon>
    </lineage>
</organism>
<dbReference type="PANTHER" id="PTHR30575:SF0">
    <property type="entry name" value="XAA-ARG DIPEPTIDASE"/>
    <property type="match status" value="1"/>
</dbReference>
<evidence type="ECO:0000313" key="2">
    <source>
        <dbReference type="Proteomes" id="UP000273828"/>
    </source>
</evidence>
<dbReference type="Proteomes" id="UP000273828">
    <property type="component" value="Unassembled WGS sequence"/>
</dbReference>
<dbReference type="EMBL" id="REFY01000005">
    <property type="protein sequence ID" value="RQG87994.1"/>
    <property type="molecule type" value="Genomic_DNA"/>
</dbReference>
<sequence length="537" mass="60140">MAAFSEPKAHAVDWVDRNSDQLSTFEQRIWEYAEPAWREYRSADAYADLLEEEGFEVERGSAGMPTAFVATYGDGDPVIATYAEYDAVPGNSQRRVPYREPREGLHEYAPGHTDPHSILGVGSLGGALAAKDAIDEYDLDGTIRFFGEPAEKVCGSKPIHATKGYFDDHDAHLSYHPYPTNTTVWETHCGSYWSVVFEFECEEPHTWTQSNIVPDASPWHADARAPGALDALCLMYTNTKYTKEAMFPHTGHWILNEYVMTAGQKTSDNLAPRISQIQYCWRAPTLDLQQRIYEVLRQNAEHAAGVSHCSLSETWVAKTRVGLANNAMAAATYDNLEAIGPPTLDEAAREFGRDVQETLEIEPMENPFNEGAETLVPPEEYEETVRSGLPDWQQNFTSDDYVDYTWHAPTVRLYTGRPWLRPPSDDYSYPEWAYNAVGGVPEITHPGMFVASKTIAATIVDLLTKPSVLEQARDEFERRTGGGVGGSDWVEPLLPASFDAPVDLPWPEYVETPRGREWMLPTRREESTAGDVPAARE</sequence>
<dbReference type="PANTHER" id="PTHR30575">
    <property type="entry name" value="PEPTIDASE M20"/>
    <property type="match status" value="1"/>
</dbReference>
<dbReference type="InterPro" id="IPR052030">
    <property type="entry name" value="Peptidase_M20/M20A_hydrolases"/>
</dbReference>
<gene>
    <name evidence="1" type="ORF">EA462_14145</name>
</gene>
<reference evidence="1 2" key="1">
    <citation type="submission" date="2018-10" db="EMBL/GenBank/DDBJ databases">
        <title>Natrarchaeobius chitinivorans gen. nov., sp. nov., and Natrarchaeobius haloalkaliphilus sp. nov., alkaliphilic, chitin-utilizing haloarchaea from hypersaline alkaline lakes.</title>
        <authorList>
            <person name="Sorokin D.Y."/>
            <person name="Elcheninov A.G."/>
            <person name="Kostrikina N.A."/>
            <person name="Bale N.J."/>
            <person name="Sinninghe Damste J.S."/>
            <person name="Khijniak T.V."/>
            <person name="Kublanov I.V."/>
            <person name="Toshchakov S.V."/>
        </authorList>
    </citation>
    <scope>NUCLEOTIDE SEQUENCE [LARGE SCALE GENOMIC DNA]</scope>
    <source>
        <strain evidence="1 2">AArcht-Sl</strain>
    </source>
</reference>
<proteinExistence type="predicted"/>
<evidence type="ECO:0000313" key="1">
    <source>
        <dbReference type="EMBL" id="RQG87994.1"/>
    </source>
</evidence>
<comment type="caution">
    <text evidence="1">The sequence shown here is derived from an EMBL/GenBank/DDBJ whole genome shotgun (WGS) entry which is preliminary data.</text>
</comment>
<keyword evidence="2" id="KW-1185">Reference proteome</keyword>
<dbReference type="Pfam" id="PF01546">
    <property type="entry name" value="Peptidase_M20"/>
    <property type="match status" value="1"/>
</dbReference>
<dbReference type="GO" id="GO:0071713">
    <property type="term" value="F:para-aminobenzoyl-glutamate hydrolase activity"/>
    <property type="evidence" value="ECO:0007669"/>
    <property type="project" value="TreeGrafter"/>
</dbReference>
<keyword evidence="1" id="KW-0378">Hydrolase</keyword>
<dbReference type="OrthoDB" id="56239at2157"/>
<name>A0A3N6M0C7_9EURY</name>
<dbReference type="Gene3D" id="3.40.630.10">
    <property type="entry name" value="Zn peptidases"/>
    <property type="match status" value="2"/>
</dbReference>
<dbReference type="GO" id="GO:0005737">
    <property type="term" value="C:cytoplasm"/>
    <property type="evidence" value="ECO:0007669"/>
    <property type="project" value="TreeGrafter"/>
</dbReference>
<dbReference type="AlphaFoldDB" id="A0A3N6M0C7"/>
<dbReference type="RefSeq" id="WP_124179192.1">
    <property type="nucleotide sequence ID" value="NZ_REFY01000005.1"/>
</dbReference>
<protein>
    <submittedName>
        <fullName evidence="1">Amidohydrolase</fullName>
    </submittedName>
</protein>
<dbReference type="SUPFAM" id="SSF53187">
    <property type="entry name" value="Zn-dependent exopeptidases"/>
    <property type="match status" value="1"/>
</dbReference>
<dbReference type="GO" id="GO:0046657">
    <property type="term" value="P:folic acid catabolic process"/>
    <property type="evidence" value="ECO:0007669"/>
    <property type="project" value="TreeGrafter"/>
</dbReference>
<dbReference type="GO" id="GO:0016805">
    <property type="term" value="F:dipeptidase activity"/>
    <property type="evidence" value="ECO:0007669"/>
    <property type="project" value="TreeGrafter"/>
</dbReference>
<dbReference type="InterPro" id="IPR002933">
    <property type="entry name" value="Peptidase_M20"/>
</dbReference>
<accession>A0A3N6M0C7</accession>